<dbReference type="GO" id="GO:0071269">
    <property type="term" value="P:L-homocysteine biosynthetic process"/>
    <property type="evidence" value="ECO:0007669"/>
    <property type="project" value="TreeGrafter"/>
</dbReference>
<proteinExistence type="inferred from homology"/>
<dbReference type="AlphaFoldDB" id="A0A7C2TGE4"/>
<dbReference type="SUPFAM" id="SSF53383">
    <property type="entry name" value="PLP-dependent transferases"/>
    <property type="match status" value="1"/>
</dbReference>
<sequence>MPKKDWKAETIALHGGHTPDVATRSRAVPIYQTTSYVFADTDDAASLFALKPEVWAPRLNLDTPGLRPEDFPAQATGNIYTRIMNPTTDVLERRMMMLEGGIGALATSSGSSAITYAIMNICEAGHHLVAASSLYGGTYNLLQHTLPRYGITSTFVAADRPEAFAAAITDKTRGILVETIGNPRLDTPDLAAIAQVAHRAGIPLIVDNTVPTPALCRPFEFGADIVVHSLTKFCGGHGNSIGGVIVDSGNFDWQAAGKFPMLTEPDASYGGVVWSQAVGKAAYVIRARTILLRDTGACLAPMNSFLLLQGIETLTLRMERHCANAMAVAEFLQDHPAVEWVLYPGLASHPTHAMAKKTLRGGYGALVGFGIKGGLESGRGFINRLKLFSHLANIGDARSLAIHPASTTHSQLTPAEQQAAGVSPDFVRLSVGLEHIDDLREDLAQALDRGASS</sequence>
<evidence type="ECO:0000256" key="3">
    <source>
        <dbReference type="ARBA" id="ARBA00022679"/>
    </source>
</evidence>
<evidence type="ECO:0000256" key="1">
    <source>
        <dbReference type="ARBA" id="ARBA00001933"/>
    </source>
</evidence>
<dbReference type="GO" id="GO:0004124">
    <property type="term" value="F:cysteine synthase activity"/>
    <property type="evidence" value="ECO:0007669"/>
    <property type="project" value="TreeGrafter"/>
</dbReference>
<dbReference type="InterPro" id="IPR006235">
    <property type="entry name" value="OAc-hSer/O-AcSer_sulfhydrylase"/>
</dbReference>
<keyword evidence="3" id="KW-0808">Transferase</keyword>
<comment type="cofactor">
    <cofactor evidence="1 6">
        <name>pyridoxal 5'-phosphate</name>
        <dbReference type="ChEBI" id="CHEBI:597326"/>
    </cofactor>
</comment>
<name>A0A7C2TGE4_9BACT</name>
<reference evidence="7" key="1">
    <citation type="journal article" date="2020" name="mSystems">
        <title>Genome- and Community-Level Interaction Insights into Carbon Utilization and Element Cycling Functions of Hydrothermarchaeota in Hydrothermal Sediment.</title>
        <authorList>
            <person name="Zhou Z."/>
            <person name="Liu Y."/>
            <person name="Xu W."/>
            <person name="Pan J."/>
            <person name="Luo Z.H."/>
            <person name="Li M."/>
        </authorList>
    </citation>
    <scope>NUCLEOTIDE SEQUENCE [LARGE SCALE GENOMIC DNA]</scope>
    <source>
        <strain evidence="7">SpSt-1224</strain>
    </source>
</reference>
<dbReference type="GO" id="GO:0006535">
    <property type="term" value="P:cysteine biosynthetic process from serine"/>
    <property type="evidence" value="ECO:0007669"/>
    <property type="project" value="TreeGrafter"/>
</dbReference>
<feature type="modified residue" description="N6-(pyridoxal phosphate)lysine" evidence="5">
    <location>
        <position position="232"/>
    </location>
</feature>
<comment type="similarity">
    <text evidence="2 6">Belongs to the trans-sulfuration enzymes family.</text>
</comment>
<dbReference type="GO" id="GO:0019346">
    <property type="term" value="P:transsulfuration"/>
    <property type="evidence" value="ECO:0007669"/>
    <property type="project" value="InterPro"/>
</dbReference>
<dbReference type="CDD" id="cd00614">
    <property type="entry name" value="CGS_like"/>
    <property type="match status" value="1"/>
</dbReference>
<dbReference type="Pfam" id="PF01053">
    <property type="entry name" value="Cys_Met_Meta_PP"/>
    <property type="match status" value="1"/>
</dbReference>
<evidence type="ECO:0000313" key="7">
    <source>
        <dbReference type="EMBL" id="HET97368.1"/>
    </source>
</evidence>
<comment type="caution">
    <text evidence="7">The sequence shown here is derived from an EMBL/GenBank/DDBJ whole genome shotgun (WGS) entry which is preliminary data.</text>
</comment>
<dbReference type="EMBL" id="DSDS01000032">
    <property type="protein sequence ID" value="HET97368.1"/>
    <property type="molecule type" value="Genomic_DNA"/>
</dbReference>
<accession>A0A7C2TGE4</accession>
<evidence type="ECO:0000256" key="2">
    <source>
        <dbReference type="ARBA" id="ARBA00009077"/>
    </source>
</evidence>
<dbReference type="Proteomes" id="UP000885986">
    <property type="component" value="Unassembled WGS sequence"/>
</dbReference>
<dbReference type="GO" id="GO:0030170">
    <property type="term" value="F:pyridoxal phosphate binding"/>
    <property type="evidence" value="ECO:0007669"/>
    <property type="project" value="InterPro"/>
</dbReference>
<dbReference type="InterPro" id="IPR000277">
    <property type="entry name" value="Cys/Met-Metab_PyrdxlP-dep_enz"/>
</dbReference>
<dbReference type="PANTHER" id="PTHR43797">
    <property type="entry name" value="HOMOCYSTEINE/CYSTEINE SYNTHASE"/>
    <property type="match status" value="1"/>
</dbReference>
<organism evidence="7">
    <name type="scientific">Desulfurivibrio alkaliphilus</name>
    <dbReference type="NCBI Taxonomy" id="427923"/>
    <lineage>
        <taxon>Bacteria</taxon>
        <taxon>Pseudomonadati</taxon>
        <taxon>Thermodesulfobacteriota</taxon>
        <taxon>Desulfobulbia</taxon>
        <taxon>Desulfobulbales</taxon>
        <taxon>Desulfobulbaceae</taxon>
        <taxon>Desulfurivibrio</taxon>
    </lineage>
</organism>
<dbReference type="PANTHER" id="PTHR43797:SF2">
    <property type="entry name" value="HOMOCYSTEINE_CYSTEINE SYNTHASE"/>
    <property type="match status" value="1"/>
</dbReference>
<protein>
    <submittedName>
        <fullName evidence="7">O-acetylhomoserine aminocarboxypropyltransferase/cysteine synthase</fullName>
    </submittedName>
</protein>
<dbReference type="PIRSF" id="PIRSF001434">
    <property type="entry name" value="CGS"/>
    <property type="match status" value="1"/>
</dbReference>
<evidence type="ECO:0000256" key="6">
    <source>
        <dbReference type="RuleBase" id="RU362118"/>
    </source>
</evidence>
<dbReference type="InterPro" id="IPR015424">
    <property type="entry name" value="PyrdxlP-dep_Trfase"/>
</dbReference>
<dbReference type="GO" id="GO:0003961">
    <property type="term" value="F:O-acetylhomoserine aminocarboxypropyltransferase activity"/>
    <property type="evidence" value="ECO:0007669"/>
    <property type="project" value="TreeGrafter"/>
</dbReference>
<evidence type="ECO:0000256" key="5">
    <source>
        <dbReference type="PIRSR" id="PIRSR001434-2"/>
    </source>
</evidence>
<dbReference type="InterPro" id="IPR015422">
    <property type="entry name" value="PyrdxlP-dep_Trfase_small"/>
</dbReference>
<dbReference type="GO" id="GO:0005737">
    <property type="term" value="C:cytoplasm"/>
    <property type="evidence" value="ECO:0007669"/>
    <property type="project" value="TreeGrafter"/>
</dbReference>
<gene>
    <name evidence="7" type="ORF">ENN98_01430</name>
</gene>
<dbReference type="NCBIfam" id="TIGR01326">
    <property type="entry name" value="OAH_OAS_sulfhy"/>
    <property type="match status" value="1"/>
</dbReference>
<dbReference type="InterPro" id="IPR015421">
    <property type="entry name" value="PyrdxlP-dep_Trfase_major"/>
</dbReference>
<evidence type="ECO:0000256" key="4">
    <source>
        <dbReference type="ARBA" id="ARBA00022898"/>
    </source>
</evidence>
<dbReference type="FunFam" id="3.40.640.10:FF:000035">
    <property type="entry name" value="O-succinylhomoserine sulfhydrylase"/>
    <property type="match status" value="1"/>
</dbReference>
<dbReference type="Gene3D" id="3.90.1150.10">
    <property type="entry name" value="Aspartate Aminotransferase, domain 1"/>
    <property type="match status" value="1"/>
</dbReference>
<keyword evidence="4 5" id="KW-0663">Pyridoxal phosphate</keyword>
<dbReference type="Gene3D" id="3.40.640.10">
    <property type="entry name" value="Type I PLP-dependent aspartate aminotransferase-like (Major domain)"/>
    <property type="match status" value="1"/>
</dbReference>